<dbReference type="InterPro" id="IPR027417">
    <property type="entry name" value="P-loop_NTPase"/>
</dbReference>
<dbReference type="SMART" id="SM00487">
    <property type="entry name" value="DEXDc"/>
    <property type="match status" value="1"/>
</dbReference>
<sequence>MAGDNPYLAHLPPHQRGVGPSNPAAKEPLYGFIPRKVKGEQVRKAMEQGINPFTKQPLSAQYKRILEVRNKLPVYAKMDEFFQMFSENQIIVMVGETGSGKTTQIPQLVAYSDLPHTRRKLVACTQPRRVAAMSVAKRVADEMDVQLGRQVGYSIRFEDMTEPGTTFLKYMTNGMLLREAMNDPDLTRYSTIILDKAHERTLATDILMSLLKSLAKWRSDLKSLPGDILLFLTGEEEIEDTCRKIKLEADDLVNQDPDSVGPPMCIPLHSSLPPSQQQRIFDHLTSGSGTTSTLSRHRTHHPGPTTMSRSPPLRSLTTTTLPPRRAPPPRDAYSRARAPSTSPRSPSTACTSTLASAPPRLRKVPHQSGQAQCSGKHPSCKRCTACRLICKYAKEGRVCEPNKPKPKPPPTANSASTSLGSTTQSSKAANDANVNGKEASSKRRQTVYERPVKHERLELEQQGQLAQDEAGRRPCHRPPHLRLASAAGSAGPTTRKPVHS</sequence>
<protein>
    <recommendedName>
        <fullName evidence="2">RNA helicase</fullName>
        <ecNumber evidence="2">3.6.4.13</ecNumber>
    </recommendedName>
</protein>
<feature type="compositionally biased region" description="Low complexity" evidence="11">
    <location>
        <begin position="284"/>
        <end position="294"/>
    </location>
</feature>
<dbReference type="GO" id="GO:0008380">
    <property type="term" value="P:RNA splicing"/>
    <property type="evidence" value="ECO:0007669"/>
    <property type="project" value="UniProtKB-KW"/>
</dbReference>
<dbReference type="GO" id="GO:0003723">
    <property type="term" value="F:RNA binding"/>
    <property type="evidence" value="ECO:0007669"/>
    <property type="project" value="TreeGrafter"/>
</dbReference>
<gene>
    <name evidence="13" type="primary">PRP43</name>
    <name evidence="13" type="ORF">LshimejAT787_2200720</name>
</gene>
<evidence type="ECO:0000256" key="10">
    <source>
        <dbReference type="ARBA" id="ARBA00047984"/>
    </source>
</evidence>
<evidence type="ECO:0000256" key="4">
    <source>
        <dbReference type="ARBA" id="ARBA00022741"/>
    </source>
</evidence>
<dbReference type="GO" id="GO:0005681">
    <property type="term" value="C:spliceosomal complex"/>
    <property type="evidence" value="ECO:0007669"/>
    <property type="project" value="TreeGrafter"/>
</dbReference>
<evidence type="ECO:0000256" key="7">
    <source>
        <dbReference type="ARBA" id="ARBA00022840"/>
    </source>
</evidence>
<evidence type="ECO:0000256" key="5">
    <source>
        <dbReference type="ARBA" id="ARBA00022801"/>
    </source>
</evidence>
<keyword evidence="6" id="KW-0347">Helicase</keyword>
<comment type="catalytic activity">
    <reaction evidence="10">
        <text>ATP + H2O = ADP + phosphate + H(+)</text>
        <dbReference type="Rhea" id="RHEA:13065"/>
        <dbReference type="ChEBI" id="CHEBI:15377"/>
        <dbReference type="ChEBI" id="CHEBI:15378"/>
        <dbReference type="ChEBI" id="CHEBI:30616"/>
        <dbReference type="ChEBI" id="CHEBI:43474"/>
        <dbReference type="ChEBI" id="CHEBI:456216"/>
        <dbReference type="EC" id="3.6.4.13"/>
    </reaction>
</comment>
<dbReference type="GO" id="GO:0003724">
    <property type="term" value="F:RNA helicase activity"/>
    <property type="evidence" value="ECO:0007669"/>
    <property type="project" value="UniProtKB-EC"/>
</dbReference>
<dbReference type="Gene3D" id="3.40.50.300">
    <property type="entry name" value="P-loop containing nucleotide triphosphate hydrolases"/>
    <property type="match status" value="1"/>
</dbReference>
<evidence type="ECO:0000256" key="3">
    <source>
        <dbReference type="ARBA" id="ARBA00022664"/>
    </source>
</evidence>
<keyword evidence="9" id="KW-0508">mRNA splicing</keyword>
<evidence type="ECO:0000259" key="12">
    <source>
        <dbReference type="PROSITE" id="PS51192"/>
    </source>
</evidence>
<feature type="domain" description="Helicase ATP-binding" evidence="12">
    <location>
        <begin position="82"/>
        <end position="209"/>
    </location>
</feature>
<dbReference type="EMBL" id="BRPK01000022">
    <property type="protein sequence ID" value="GLB45409.1"/>
    <property type="molecule type" value="Genomic_DNA"/>
</dbReference>
<dbReference type="PROSITE" id="PS51192">
    <property type="entry name" value="HELICASE_ATP_BIND_1"/>
    <property type="match status" value="1"/>
</dbReference>
<feature type="region of interest" description="Disordered" evidence="11">
    <location>
        <begin position="398"/>
        <end position="500"/>
    </location>
</feature>
<feature type="compositionally biased region" description="Low complexity" evidence="11">
    <location>
        <begin position="335"/>
        <end position="353"/>
    </location>
</feature>
<evidence type="ECO:0000256" key="8">
    <source>
        <dbReference type="ARBA" id="ARBA00023134"/>
    </source>
</evidence>
<keyword evidence="5 13" id="KW-0378">Hydrolase</keyword>
<keyword evidence="14" id="KW-1185">Reference proteome</keyword>
<dbReference type="GO" id="GO:0006397">
    <property type="term" value="P:mRNA processing"/>
    <property type="evidence" value="ECO:0007669"/>
    <property type="project" value="UniProtKB-KW"/>
</dbReference>
<proteinExistence type="inferred from homology"/>
<accession>A0A9P3Q1F0</accession>
<evidence type="ECO:0000256" key="9">
    <source>
        <dbReference type="ARBA" id="ARBA00023187"/>
    </source>
</evidence>
<dbReference type="GO" id="GO:0005525">
    <property type="term" value="F:GTP binding"/>
    <property type="evidence" value="ECO:0007669"/>
    <property type="project" value="UniProtKB-KW"/>
</dbReference>
<name>A0A9P3Q1F0_LYOSH</name>
<evidence type="ECO:0000313" key="13">
    <source>
        <dbReference type="EMBL" id="GLB45409.1"/>
    </source>
</evidence>
<dbReference type="FunFam" id="3.40.50.300:FF:000578">
    <property type="entry name" value="probable ATP-dependent RNA helicase DHX35"/>
    <property type="match status" value="1"/>
</dbReference>
<organism evidence="13 14">
    <name type="scientific">Lyophyllum shimeji</name>
    <name type="common">Hon-shimeji</name>
    <name type="synonym">Tricholoma shimeji</name>
    <dbReference type="NCBI Taxonomy" id="47721"/>
    <lineage>
        <taxon>Eukaryota</taxon>
        <taxon>Fungi</taxon>
        <taxon>Dikarya</taxon>
        <taxon>Basidiomycota</taxon>
        <taxon>Agaricomycotina</taxon>
        <taxon>Agaricomycetes</taxon>
        <taxon>Agaricomycetidae</taxon>
        <taxon>Agaricales</taxon>
        <taxon>Tricholomatineae</taxon>
        <taxon>Lyophyllaceae</taxon>
        <taxon>Lyophyllum</taxon>
    </lineage>
</organism>
<dbReference type="InterPro" id="IPR000897">
    <property type="entry name" value="SRP54_GTPase_dom"/>
</dbReference>
<dbReference type="PANTHER" id="PTHR18934:SF109">
    <property type="entry name" value="ATP-DEPENDENT RNA HELICASE DHX15 HOMOLOG"/>
    <property type="match status" value="1"/>
</dbReference>
<evidence type="ECO:0000256" key="11">
    <source>
        <dbReference type="SAM" id="MobiDB-lite"/>
    </source>
</evidence>
<dbReference type="Pfam" id="PF00448">
    <property type="entry name" value="SRP54"/>
    <property type="match status" value="1"/>
</dbReference>
<dbReference type="PANTHER" id="PTHR18934">
    <property type="entry name" value="ATP-DEPENDENT RNA HELICASE"/>
    <property type="match status" value="1"/>
</dbReference>
<dbReference type="GO" id="GO:0005524">
    <property type="term" value="F:ATP binding"/>
    <property type="evidence" value="ECO:0007669"/>
    <property type="project" value="UniProtKB-KW"/>
</dbReference>
<dbReference type="GO" id="GO:0016787">
    <property type="term" value="F:hydrolase activity"/>
    <property type="evidence" value="ECO:0007669"/>
    <property type="project" value="UniProtKB-KW"/>
</dbReference>
<dbReference type="EC" id="3.6.4.13" evidence="2"/>
<keyword evidence="4" id="KW-0547">Nucleotide-binding</keyword>
<evidence type="ECO:0000256" key="2">
    <source>
        <dbReference type="ARBA" id="ARBA00012552"/>
    </source>
</evidence>
<feature type="compositionally biased region" description="Polar residues" evidence="11">
    <location>
        <begin position="419"/>
        <end position="428"/>
    </location>
</feature>
<dbReference type="OrthoDB" id="10253254at2759"/>
<keyword evidence="7" id="KW-0067">ATP-binding</keyword>
<evidence type="ECO:0000256" key="1">
    <source>
        <dbReference type="ARBA" id="ARBA00008792"/>
    </source>
</evidence>
<evidence type="ECO:0000313" key="14">
    <source>
        <dbReference type="Proteomes" id="UP001063166"/>
    </source>
</evidence>
<comment type="similarity">
    <text evidence="1">Belongs to the DEAD box helicase family. DEAH subfamily.</text>
</comment>
<feature type="compositionally biased region" description="Basic and acidic residues" evidence="11">
    <location>
        <begin position="446"/>
        <end position="459"/>
    </location>
</feature>
<dbReference type="InterPro" id="IPR014001">
    <property type="entry name" value="Helicase_ATP-bd"/>
</dbReference>
<feature type="region of interest" description="Disordered" evidence="11">
    <location>
        <begin position="1"/>
        <end position="24"/>
    </location>
</feature>
<feature type="region of interest" description="Disordered" evidence="11">
    <location>
        <begin position="255"/>
        <end position="274"/>
    </location>
</feature>
<feature type="compositionally biased region" description="Low complexity" evidence="11">
    <location>
        <begin position="308"/>
        <end position="323"/>
    </location>
</feature>
<dbReference type="Proteomes" id="UP001063166">
    <property type="component" value="Unassembled WGS sequence"/>
</dbReference>
<dbReference type="SUPFAM" id="SSF52540">
    <property type="entry name" value="P-loop containing nucleoside triphosphate hydrolases"/>
    <property type="match status" value="1"/>
</dbReference>
<dbReference type="AlphaFoldDB" id="A0A9P3Q1F0"/>
<evidence type="ECO:0000256" key="6">
    <source>
        <dbReference type="ARBA" id="ARBA00022806"/>
    </source>
</evidence>
<reference evidence="13" key="1">
    <citation type="submission" date="2022-07" db="EMBL/GenBank/DDBJ databases">
        <title>The genome of Lyophyllum shimeji provides insight into the initial evolution of ectomycorrhizal fungal genome.</title>
        <authorList>
            <person name="Kobayashi Y."/>
            <person name="Shibata T."/>
            <person name="Hirakawa H."/>
            <person name="Shigenobu S."/>
            <person name="Nishiyama T."/>
            <person name="Yamada A."/>
            <person name="Hasebe M."/>
            <person name="Kawaguchi M."/>
        </authorList>
    </citation>
    <scope>NUCLEOTIDE SEQUENCE</scope>
    <source>
        <strain evidence="13">AT787</strain>
    </source>
</reference>
<feature type="region of interest" description="Disordered" evidence="11">
    <location>
        <begin position="284"/>
        <end position="379"/>
    </location>
</feature>
<dbReference type="GO" id="GO:0006614">
    <property type="term" value="P:SRP-dependent cotranslational protein targeting to membrane"/>
    <property type="evidence" value="ECO:0007669"/>
    <property type="project" value="InterPro"/>
</dbReference>
<comment type="caution">
    <text evidence="13">The sequence shown here is derived from an EMBL/GenBank/DDBJ whole genome shotgun (WGS) entry which is preliminary data.</text>
</comment>
<keyword evidence="8" id="KW-0342">GTP-binding</keyword>
<keyword evidence="3" id="KW-0507">mRNA processing</keyword>